<keyword evidence="8 12" id="KW-0798">TonB box</keyword>
<comment type="subcellular location">
    <subcellularLocation>
        <location evidence="1 11">Cell outer membrane</location>
        <topology evidence="1 11">Multi-pass membrane protein</topology>
    </subcellularLocation>
</comment>
<dbReference type="Pfam" id="PF00593">
    <property type="entry name" value="TonB_dep_Rec_b-barrel"/>
    <property type="match status" value="1"/>
</dbReference>
<dbReference type="SUPFAM" id="SSF56935">
    <property type="entry name" value="Porins"/>
    <property type="match status" value="1"/>
</dbReference>
<evidence type="ECO:0000256" key="3">
    <source>
        <dbReference type="ARBA" id="ARBA00022452"/>
    </source>
</evidence>
<evidence type="ECO:0000256" key="6">
    <source>
        <dbReference type="ARBA" id="ARBA00023004"/>
    </source>
</evidence>
<evidence type="ECO:0000256" key="1">
    <source>
        <dbReference type="ARBA" id="ARBA00004571"/>
    </source>
</evidence>
<gene>
    <name evidence="15" type="ORF">RYS15_11945</name>
</gene>
<evidence type="ECO:0000256" key="10">
    <source>
        <dbReference type="ARBA" id="ARBA00023237"/>
    </source>
</evidence>
<dbReference type="RefSeq" id="WP_316973961.1">
    <property type="nucleotide sequence ID" value="NZ_JAWIIJ010000007.1"/>
</dbReference>
<evidence type="ECO:0000259" key="14">
    <source>
        <dbReference type="Pfam" id="PF07715"/>
    </source>
</evidence>
<evidence type="ECO:0000256" key="2">
    <source>
        <dbReference type="ARBA" id="ARBA00022448"/>
    </source>
</evidence>
<keyword evidence="4" id="KW-0410">Iron transport</keyword>
<evidence type="ECO:0000313" key="15">
    <source>
        <dbReference type="EMBL" id="MDV2079402.1"/>
    </source>
</evidence>
<keyword evidence="7" id="KW-0406">Ion transport</keyword>
<evidence type="ECO:0000256" key="4">
    <source>
        <dbReference type="ARBA" id="ARBA00022496"/>
    </source>
</evidence>
<dbReference type="EMBL" id="JAWIIJ010000007">
    <property type="protein sequence ID" value="MDV2079402.1"/>
    <property type="molecule type" value="Genomic_DNA"/>
</dbReference>
<accession>A0ABU3VYM2</accession>
<dbReference type="InterPro" id="IPR039426">
    <property type="entry name" value="TonB-dep_rcpt-like"/>
</dbReference>
<evidence type="ECO:0000256" key="12">
    <source>
        <dbReference type="RuleBase" id="RU003357"/>
    </source>
</evidence>
<comment type="caution">
    <text evidence="15">The sequence shown here is derived from an EMBL/GenBank/DDBJ whole genome shotgun (WGS) entry which is preliminary data.</text>
</comment>
<keyword evidence="3 11" id="KW-1134">Transmembrane beta strand</keyword>
<keyword evidence="5 11" id="KW-0812">Transmembrane</keyword>
<feature type="domain" description="TonB-dependent receptor-like beta-barrel" evidence="13">
    <location>
        <begin position="288"/>
        <end position="656"/>
    </location>
</feature>
<evidence type="ECO:0000313" key="16">
    <source>
        <dbReference type="Proteomes" id="UP001269819"/>
    </source>
</evidence>
<dbReference type="InterPro" id="IPR012910">
    <property type="entry name" value="Plug_dom"/>
</dbReference>
<reference evidence="15 16" key="1">
    <citation type="submission" date="2023-10" db="EMBL/GenBank/DDBJ databases">
        <title>Characteristics and mechanism of a salt-tolerant marine origin heterotrophic nitrifying- aerobic denitrifying bacteria Marinobacter xestospongiae HN1.</title>
        <authorList>
            <person name="Qi R."/>
        </authorList>
    </citation>
    <scope>NUCLEOTIDE SEQUENCE [LARGE SCALE GENOMIC DNA]</scope>
    <source>
        <strain evidence="15 16">HN1</strain>
    </source>
</reference>
<keyword evidence="15" id="KW-0675">Receptor</keyword>
<evidence type="ECO:0000259" key="13">
    <source>
        <dbReference type="Pfam" id="PF00593"/>
    </source>
</evidence>
<protein>
    <submittedName>
        <fullName evidence="15">TonB-dependent receptor</fullName>
    </submittedName>
</protein>
<dbReference type="InterPro" id="IPR000531">
    <property type="entry name" value="Beta-barrel_TonB"/>
</dbReference>
<keyword evidence="2 11" id="KW-0813">Transport</keyword>
<sequence length="689" mass="75918">MPQLVPAKPCLAAEKPRFPILVLGLGLCSVQVAWADRAPSADHALPPIVVTGEKVERSIYDTSSSVEVYDQQRIESTPGATELSDVLDLNPAIVDPGIGNHMPAVRGVDGSGSSIGGLATFAGVRPRLNVSLDGRSLSYSEMAFGPRSLWDMRQVETYVGPQSHIQGRNALAGAVVMKSNNPSFQWEGAVKGAVGNQGYAQTAALVSGPIVEDELAFRLSVDRQQRESYVDLATYEPVGDAREVESTAARFKLQYEPAALPDFGTTLTVSDMDTRAPQAEYELSNPPSRQANEFRPVYTTDSTSASWDMVWDLGRQMRFENNMTFSKLEFERRTQNTSANFTSDGDEFQIEPLLHFGADGESVRGLVGVRLYDFDADEAFINAVGNQPMKDETQTRSAFGELTYPLATTVDLTFGLRYEWERRQRTALVQLNPVFGVDLDFDETYNVLLPRLDLAWKPRAGQTFGMKVAKGYNAGGAGLSITNFQPYEYDEETVINYEVYARNALLDGELELTANVFYNDYSDMQLPEYVGADDIIIRNADKAISYGAELGSRWMPAPAFALTGSLALLKTDVEDFDGTVIEGNELPRAPAYAATLGAVYEPLDNLELSGNVRYSDSYYADYDNLPAEKIEGYTVANVQLAYTYGPAHMTVFVNNLFDTDAETMIFNSLVDNPLRVQPRLAGASFEYRF</sequence>
<evidence type="ECO:0000256" key="5">
    <source>
        <dbReference type="ARBA" id="ARBA00022692"/>
    </source>
</evidence>
<dbReference type="PROSITE" id="PS52016">
    <property type="entry name" value="TONB_DEPENDENT_REC_3"/>
    <property type="match status" value="1"/>
</dbReference>
<keyword evidence="16" id="KW-1185">Reference proteome</keyword>
<dbReference type="InterPro" id="IPR036942">
    <property type="entry name" value="Beta-barrel_TonB_sf"/>
</dbReference>
<evidence type="ECO:0000256" key="9">
    <source>
        <dbReference type="ARBA" id="ARBA00023136"/>
    </source>
</evidence>
<evidence type="ECO:0000256" key="11">
    <source>
        <dbReference type="PROSITE-ProRule" id="PRU01360"/>
    </source>
</evidence>
<evidence type="ECO:0000256" key="7">
    <source>
        <dbReference type="ARBA" id="ARBA00023065"/>
    </source>
</evidence>
<dbReference type="Pfam" id="PF07715">
    <property type="entry name" value="Plug"/>
    <property type="match status" value="1"/>
</dbReference>
<dbReference type="PANTHER" id="PTHR32552">
    <property type="entry name" value="FERRICHROME IRON RECEPTOR-RELATED"/>
    <property type="match status" value="1"/>
</dbReference>
<organism evidence="15 16">
    <name type="scientific">Marinobacter xestospongiae</name>
    <dbReference type="NCBI Taxonomy" id="994319"/>
    <lineage>
        <taxon>Bacteria</taxon>
        <taxon>Pseudomonadati</taxon>
        <taxon>Pseudomonadota</taxon>
        <taxon>Gammaproteobacteria</taxon>
        <taxon>Pseudomonadales</taxon>
        <taxon>Marinobacteraceae</taxon>
        <taxon>Marinobacter</taxon>
    </lineage>
</organism>
<proteinExistence type="inferred from homology"/>
<dbReference type="PANTHER" id="PTHR32552:SF81">
    <property type="entry name" value="TONB-DEPENDENT OUTER MEMBRANE RECEPTOR"/>
    <property type="match status" value="1"/>
</dbReference>
<dbReference type="Gene3D" id="2.40.170.20">
    <property type="entry name" value="TonB-dependent receptor, beta-barrel domain"/>
    <property type="match status" value="1"/>
</dbReference>
<dbReference type="Proteomes" id="UP001269819">
    <property type="component" value="Unassembled WGS sequence"/>
</dbReference>
<keyword evidence="6" id="KW-0408">Iron</keyword>
<feature type="domain" description="TonB-dependent receptor plug" evidence="14">
    <location>
        <begin position="59"/>
        <end position="174"/>
    </location>
</feature>
<keyword evidence="9 11" id="KW-0472">Membrane</keyword>
<comment type="similarity">
    <text evidence="11 12">Belongs to the TonB-dependent receptor family.</text>
</comment>
<keyword evidence="10 11" id="KW-0998">Cell outer membrane</keyword>
<name>A0ABU3VYM2_9GAMM</name>
<evidence type="ECO:0000256" key="8">
    <source>
        <dbReference type="ARBA" id="ARBA00023077"/>
    </source>
</evidence>